<dbReference type="RefSeq" id="WP_145375552.1">
    <property type="nucleotide sequence ID" value="NZ_CP036276.1"/>
</dbReference>
<name>A0A517ZLW5_9PLAN</name>
<gene>
    <name evidence="2" type="ORF">Mal52_19220</name>
</gene>
<feature type="transmembrane region" description="Helical" evidence="1">
    <location>
        <begin position="6"/>
        <end position="29"/>
    </location>
</feature>
<accession>A0A517ZLW5</accession>
<feature type="transmembrane region" description="Helical" evidence="1">
    <location>
        <begin position="41"/>
        <end position="63"/>
    </location>
</feature>
<proteinExistence type="predicted"/>
<dbReference type="KEGG" id="sdyn:Mal52_19220"/>
<sequence length="74" mass="8507">MAILRFLGQWLVVVILCLLMIGIPLLRLAIHTYQAIVTKSWISLGFCVVLILFFAWILITTWWNVSAKNSRMGE</sequence>
<dbReference type="AlphaFoldDB" id="A0A517ZLW5"/>
<evidence type="ECO:0000313" key="3">
    <source>
        <dbReference type="Proteomes" id="UP000319383"/>
    </source>
</evidence>
<keyword evidence="1" id="KW-0472">Membrane</keyword>
<organism evidence="2 3">
    <name type="scientific">Symmachiella dynata</name>
    <dbReference type="NCBI Taxonomy" id="2527995"/>
    <lineage>
        <taxon>Bacteria</taxon>
        <taxon>Pseudomonadati</taxon>
        <taxon>Planctomycetota</taxon>
        <taxon>Planctomycetia</taxon>
        <taxon>Planctomycetales</taxon>
        <taxon>Planctomycetaceae</taxon>
        <taxon>Symmachiella</taxon>
    </lineage>
</organism>
<keyword evidence="1" id="KW-1133">Transmembrane helix</keyword>
<keyword evidence="1" id="KW-0812">Transmembrane</keyword>
<evidence type="ECO:0000256" key="1">
    <source>
        <dbReference type="SAM" id="Phobius"/>
    </source>
</evidence>
<dbReference type="Proteomes" id="UP000319383">
    <property type="component" value="Chromosome"/>
</dbReference>
<protein>
    <submittedName>
        <fullName evidence="2">Uncharacterized protein</fullName>
    </submittedName>
</protein>
<reference evidence="2 3" key="1">
    <citation type="submission" date="2019-02" db="EMBL/GenBank/DDBJ databases">
        <title>Deep-cultivation of Planctomycetes and their phenomic and genomic characterization uncovers novel biology.</title>
        <authorList>
            <person name="Wiegand S."/>
            <person name="Jogler M."/>
            <person name="Boedeker C."/>
            <person name="Pinto D."/>
            <person name="Vollmers J."/>
            <person name="Rivas-Marin E."/>
            <person name="Kohn T."/>
            <person name="Peeters S.H."/>
            <person name="Heuer A."/>
            <person name="Rast P."/>
            <person name="Oberbeckmann S."/>
            <person name="Bunk B."/>
            <person name="Jeske O."/>
            <person name="Meyerdierks A."/>
            <person name="Storesund J.E."/>
            <person name="Kallscheuer N."/>
            <person name="Luecker S."/>
            <person name="Lage O.M."/>
            <person name="Pohl T."/>
            <person name="Merkel B.J."/>
            <person name="Hornburger P."/>
            <person name="Mueller R.-W."/>
            <person name="Bruemmer F."/>
            <person name="Labrenz M."/>
            <person name="Spormann A.M."/>
            <person name="Op den Camp H."/>
            <person name="Overmann J."/>
            <person name="Amann R."/>
            <person name="Jetten M.S.M."/>
            <person name="Mascher T."/>
            <person name="Medema M.H."/>
            <person name="Devos D.P."/>
            <person name="Kaster A.-K."/>
            <person name="Ovreas L."/>
            <person name="Rohde M."/>
            <person name="Galperin M.Y."/>
            <person name="Jogler C."/>
        </authorList>
    </citation>
    <scope>NUCLEOTIDE SEQUENCE [LARGE SCALE GENOMIC DNA]</scope>
    <source>
        <strain evidence="2 3">Mal52</strain>
    </source>
</reference>
<keyword evidence="3" id="KW-1185">Reference proteome</keyword>
<evidence type="ECO:0000313" key="2">
    <source>
        <dbReference type="EMBL" id="QDU43447.1"/>
    </source>
</evidence>
<dbReference type="EMBL" id="CP036276">
    <property type="protein sequence ID" value="QDU43447.1"/>
    <property type="molecule type" value="Genomic_DNA"/>
</dbReference>